<evidence type="ECO:0000256" key="1">
    <source>
        <dbReference type="SAM" id="Phobius"/>
    </source>
</evidence>
<evidence type="ECO:0000313" key="3">
    <source>
        <dbReference type="Proteomes" id="UP000002487"/>
    </source>
</evidence>
<accession>Q8TMQ8</accession>
<evidence type="ECO:0000313" key="2">
    <source>
        <dbReference type="EMBL" id="AAM05976.1"/>
    </source>
</evidence>
<keyword evidence="1" id="KW-0812">Transmembrane</keyword>
<keyword evidence="1" id="KW-0472">Membrane</keyword>
<dbReference type="InParanoid" id="Q8TMQ8"/>
<dbReference type="EMBL" id="AE010299">
    <property type="protein sequence ID" value="AAM05976.1"/>
    <property type="molecule type" value="Genomic_DNA"/>
</dbReference>
<reference evidence="2 3" key="1">
    <citation type="journal article" date="2002" name="Genome Res.">
        <title>The genome of Methanosarcina acetivorans reveals extensive metabolic and physiological diversity.</title>
        <authorList>
            <person name="Galagan J.E."/>
            <person name="Nusbaum C."/>
            <person name="Roy A."/>
            <person name="Endrizzi M.G."/>
            <person name="Macdonald P."/>
            <person name="FitzHugh W."/>
            <person name="Calvo S."/>
            <person name="Engels R."/>
            <person name="Smirnov S."/>
            <person name="Atnoor D."/>
            <person name="Brown A."/>
            <person name="Allen N."/>
            <person name="Naylor J."/>
            <person name="Stange-Thomann N."/>
            <person name="DeArellano K."/>
            <person name="Johnson R."/>
            <person name="Linton L."/>
            <person name="McEwan P."/>
            <person name="McKernan K."/>
            <person name="Talamas J."/>
            <person name="Tirrell A."/>
            <person name="Ye W."/>
            <person name="Zimmer A."/>
            <person name="Barber R.D."/>
            <person name="Cann I."/>
            <person name="Graham D.E."/>
            <person name="Grahame D.A."/>
            <person name="Guss A."/>
            <person name="Hedderich R."/>
            <person name="Ingram-Smith C."/>
            <person name="Kuettner C.H."/>
            <person name="Krzycki J.A."/>
            <person name="Leigh J.A."/>
            <person name="Li W."/>
            <person name="Liu J."/>
            <person name="Mukhopadhyay B."/>
            <person name="Reeve J.N."/>
            <person name="Smith K."/>
            <person name="Springer T.A."/>
            <person name="Umayam L.A."/>
            <person name="White O."/>
            <person name="White R.H."/>
            <person name="de Macario E.C."/>
            <person name="Ferry J.G."/>
            <person name="Jarrell K.F."/>
            <person name="Jing H."/>
            <person name="Macario A.J.L."/>
            <person name="Paulsen I."/>
            <person name="Pritchett M."/>
            <person name="Sowers K.R."/>
            <person name="Swanson R.V."/>
            <person name="Zinder S.H."/>
            <person name="Lander E."/>
            <person name="Metcalf W.W."/>
            <person name="Birren B."/>
        </authorList>
    </citation>
    <scope>NUCLEOTIDE SEQUENCE [LARGE SCALE GENOMIC DNA]</scope>
    <source>
        <strain evidence="3">ATCC 35395 / DSM 2834 / JCM 12185 / C2A</strain>
    </source>
</reference>
<proteinExistence type="predicted"/>
<dbReference type="KEGG" id="mac:MA_2595"/>
<organism evidence="2 3">
    <name type="scientific">Methanosarcina acetivorans (strain ATCC 35395 / DSM 2834 / JCM 12185 / C2A)</name>
    <dbReference type="NCBI Taxonomy" id="188937"/>
    <lineage>
        <taxon>Archaea</taxon>
        <taxon>Methanobacteriati</taxon>
        <taxon>Methanobacteriota</taxon>
        <taxon>Stenosarchaea group</taxon>
        <taxon>Methanomicrobia</taxon>
        <taxon>Methanosarcinales</taxon>
        <taxon>Methanosarcinaceae</taxon>
        <taxon>Methanosarcina</taxon>
    </lineage>
</organism>
<dbReference type="AlphaFoldDB" id="Q8TMQ8"/>
<protein>
    <submittedName>
        <fullName evidence="2">Uncharacterized protein</fullName>
    </submittedName>
</protein>
<dbReference type="STRING" id="188937.MA_2595"/>
<dbReference type="EnsemblBacteria" id="AAM05976">
    <property type="protein sequence ID" value="AAM05976"/>
    <property type="gene ID" value="MA_2595"/>
</dbReference>
<keyword evidence="3" id="KW-1185">Reference proteome</keyword>
<sequence>MTTRKEKPNIIRFVITEHKAGNPATFAFVTLQSYSARKSRTNEIIPKKIYSEESVGLPPYCLRYITMPIMTTAAKTVNPMGRRFIAPQVVDFMAAMDSFAVSSVPMILGKTWERIIMPTPMTTAPITREMEPSTSPMAFSSVMRLFSFSIFPTIFPAFSLSFTVAAISPPQSRAPTLPRRLKFFKLNLPQPTPV</sequence>
<keyword evidence="1" id="KW-1133">Transmembrane helix</keyword>
<feature type="transmembrane region" description="Helical" evidence="1">
    <location>
        <begin position="145"/>
        <end position="167"/>
    </location>
</feature>
<dbReference type="HOGENOM" id="CLU_1399735_0_0_2"/>
<dbReference type="Proteomes" id="UP000002487">
    <property type="component" value="Chromosome"/>
</dbReference>
<gene>
    <name evidence="2" type="ordered locus">MA_2595</name>
</gene>
<name>Q8TMQ8_METAC</name>